<reference evidence="1" key="1">
    <citation type="journal article" date="2015" name="Nature">
        <title>Complex archaea that bridge the gap between prokaryotes and eukaryotes.</title>
        <authorList>
            <person name="Spang A."/>
            <person name="Saw J.H."/>
            <person name="Jorgensen S.L."/>
            <person name="Zaremba-Niedzwiedzka K."/>
            <person name="Martijn J."/>
            <person name="Lind A.E."/>
            <person name="van Eijk R."/>
            <person name="Schleper C."/>
            <person name="Guy L."/>
            <person name="Ettema T.J."/>
        </authorList>
    </citation>
    <scope>NUCLEOTIDE SEQUENCE</scope>
</reference>
<dbReference type="EMBL" id="LAZR01028556">
    <property type="protein sequence ID" value="KKL62231.1"/>
    <property type="molecule type" value="Genomic_DNA"/>
</dbReference>
<comment type="caution">
    <text evidence="1">The sequence shown here is derived from an EMBL/GenBank/DDBJ whole genome shotgun (WGS) entry which is preliminary data.</text>
</comment>
<protein>
    <recommendedName>
        <fullName evidence="2">DUF4202 family protein</fullName>
    </recommendedName>
</protein>
<sequence>MNTTERLRKKIESTIARSGVAEDPVHSKNTLKWLLKLQPDVDEALQIAALGHDVERAVQQRKVRREDFPDYDQFKAAHAINSAVILKETLLECGVADETLIQEVYDLVCRHEVGGDPRSDLLKDADGISFFEVNLPFYYQRNGPEETKRRCRWGYRRLSEKARRIAANLTFENEQLNTLLRITIEEGRRTLPLQSG</sequence>
<dbReference type="SUPFAM" id="SSF109604">
    <property type="entry name" value="HD-domain/PDEase-like"/>
    <property type="match status" value="1"/>
</dbReference>
<dbReference type="InterPro" id="IPR025255">
    <property type="entry name" value="DUF4202"/>
</dbReference>
<gene>
    <name evidence="1" type="ORF">LCGC14_2187270</name>
</gene>
<dbReference type="Pfam" id="PF13875">
    <property type="entry name" value="DUF4202"/>
    <property type="match status" value="1"/>
</dbReference>
<organism evidence="1">
    <name type="scientific">marine sediment metagenome</name>
    <dbReference type="NCBI Taxonomy" id="412755"/>
    <lineage>
        <taxon>unclassified sequences</taxon>
        <taxon>metagenomes</taxon>
        <taxon>ecological metagenomes</taxon>
    </lineage>
</organism>
<accession>A0A0F9E7P4</accession>
<dbReference type="Gene3D" id="1.10.3210.10">
    <property type="entry name" value="Hypothetical protein af1432"/>
    <property type="match status" value="1"/>
</dbReference>
<proteinExistence type="predicted"/>
<name>A0A0F9E7P4_9ZZZZ</name>
<evidence type="ECO:0008006" key="2">
    <source>
        <dbReference type="Google" id="ProtNLM"/>
    </source>
</evidence>
<dbReference type="AlphaFoldDB" id="A0A0F9E7P4"/>
<evidence type="ECO:0000313" key="1">
    <source>
        <dbReference type="EMBL" id="KKL62231.1"/>
    </source>
</evidence>